<dbReference type="CDD" id="cd00067">
    <property type="entry name" value="GAL4"/>
    <property type="match status" value="1"/>
</dbReference>
<dbReference type="eggNOG" id="ENOG502QVV0">
    <property type="taxonomic scope" value="Eukaryota"/>
</dbReference>
<dbReference type="InterPro" id="IPR007219">
    <property type="entry name" value="XnlR_reg_dom"/>
</dbReference>
<accession>G2QT28</accession>
<dbReference type="SMART" id="SM00066">
    <property type="entry name" value="GAL4"/>
    <property type="match status" value="1"/>
</dbReference>
<dbReference type="OrthoDB" id="5297881at2759"/>
<feature type="domain" description="Zn(2)-C6 fungal-type" evidence="7">
    <location>
        <begin position="45"/>
        <end position="75"/>
    </location>
</feature>
<keyword evidence="2" id="KW-0479">Metal-binding</keyword>
<feature type="region of interest" description="Disordered" evidence="6">
    <location>
        <begin position="641"/>
        <end position="882"/>
    </location>
</feature>
<dbReference type="PANTHER" id="PTHR47338">
    <property type="entry name" value="ZN(II)2CYS6 TRANSCRIPTION FACTOR (EUROFUNG)-RELATED"/>
    <property type="match status" value="1"/>
</dbReference>
<feature type="region of interest" description="Disordered" evidence="6">
    <location>
        <begin position="104"/>
        <end position="164"/>
    </location>
</feature>
<evidence type="ECO:0000256" key="4">
    <source>
        <dbReference type="ARBA" id="ARBA00023163"/>
    </source>
</evidence>
<feature type="compositionally biased region" description="Gly residues" evidence="6">
    <location>
        <begin position="837"/>
        <end position="846"/>
    </location>
</feature>
<dbReference type="GO" id="GO:0003677">
    <property type="term" value="F:DNA binding"/>
    <property type="evidence" value="ECO:0007669"/>
    <property type="project" value="InterPro"/>
</dbReference>
<dbReference type="Proteomes" id="UP000008181">
    <property type="component" value="Chromosome 1"/>
</dbReference>
<feature type="compositionally biased region" description="Polar residues" evidence="6">
    <location>
        <begin position="765"/>
        <end position="774"/>
    </location>
</feature>
<keyword evidence="9" id="KW-1185">Reference proteome</keyword>
<evidence type="ECO:0000313" key="9">
    <source>
        <dbReference type="Proteomes" id="UP000008181"/>
    </source>
</evidence>
<dbReference type="InterPro" id="IPR001138">
    <property type="entry name" value="Zn2Cys6_DnaBD"/>
</dbReference>
<dbReference type="KEGG" id="ttt:THITE_2108982"/>
<protein>
    <recommendedName>
        <fullName evidence="7">Zn(2)-C6 fungal-type domain-containing protein</fullName>
    </recommendedName>
</protein>
<feature type="compositionally biased region" description="Low complexity" evidence="6">
    <location>
        <begin position="786"/>
        <end position="813"/>
    </location>
</feature>
<dbReference type="Pfam" id="PF04082">
    <property type="entry name" value="Fungal_trans"/>
    <property type="match status" value="1"/>
</dbReference>
<dbReference type="EMBL" id="CP003009">
    <property type="protein sequence ID" value="AEO63553.1"/>
    <property type="molecule type" value="Genomic_DNA"/>
</dbReference>
<sequence length="915" mass="97835">MAQPFDPGAVPALPRMPLTPMPRPQVSIERLPTRRLSNEPRESMNCKSCRKRKIKCNRLRPACEACQVFQCPCIYDAVPKKRGPKTDVLEALLKRVDGLEARLKEKKTESDAPGSDSAVDSAPDASSSTHPDSSSIAGAKAEPTQESQDSAVPPRPQRSEPAHEIPPDALLDIYFARFHDKPFHVFDESTLRQRLQLNQVPSYLVFAIYAVAARYAPHPSGYQAAVKLSEEYAAKARLAVDTDEPSVDALQTLVLLVTAFTASGKGKKAYMLLTTAVGMAMALELHREMDFNARVTPTERETRRKLFWTCYLLDRFLSCGSKRPALISDRAILLRLPCWFPSPGSLPVEGDFFQSYTTLQHLQGGGKKSQGSSGMLIDICRILGTTNQYLAAGGVKGDSHFPWHSLSNLSKIRQDLDLWASGTQDAFSSVESLFGQADSTVLVLSKLIYHLIHCLIYRPFLPIDLAELAGSGQHQSWQIEATNMCFLHANAIAELVELGRQTASIEWPSFVGYCICTAGTVHIHGAHYSRGGNAGDVSVFSSSADFLSREMQQLSELRYAWASVQHQRETLQQIYNAHSELVKSLSQSPMRYSPVFQLEDFFDRYSNIGGPGGQSFSFDAANLSLADVVVDFTADTYPGQGLYAPRLNAADPGPARPSLKRKNTAPSGRPRPELKSLLSLNTSNGMNPPPTPSLPTPSGVNNRPLFSPASLPPQQPSPGILHTPTSLASPHGLAQQDRQMSISHGSRAGNHGGASPDGLAGFPLSNGQGNNHTSDMPHGFGGGLSNGASAFSPSFSFGQLPGSTTPSGGATPGFDPMLGGMATNAFSTPTPWHGGAAAAGGGGGDAEGAANGRPAAAAAAGGLDDTSPNESAATTGPGEEKDPFLSLLEQLAENESMMGAGHELDFFLNGAPSTG</sequence>
<dbReference type="RefSeq" id="XP_003649889.1">
    <property type="nucleotide sequence ID" value="XM_003649841.1"/>
</dbReference>
<evidence type="ECO:0000313" key="8">
    <source>
        <dbReference type="EMBL" id="AEO63553.1"/>
    </source>
</evidence>
<dbReference type="HOGENOM" id="CLU_008471_0_0_1"/>
<evidence type="ECO:0000259" key="7">
    <source>
        <dbReference type="PROSITE" id="PS50048"/>
    </source>
</evidence>
<evidence type="ECO:0000256" key="1">
    <source>
        <dbReference type="ARBA" id="ARBA00004123"/>
    </source>
</evidence>
<dbReference type="PROSITE" id="PS50048">
    <property type="entry name" value="ZN2_CY6_FUNGAL_2"/>
    <property type="match status" value="1"/>
</dbReference>
<evidence type="ECO:0000256" key="6">
    <source>
        <dbReference type="SAM" id="MobiDB-lite"/>
    </source>
</evidence>
<comment type="subcellular location">
    <subcellularLocation>
        <location evidence="1">Nucleus</location>
    </subcellularLocation>
</comment>
<dbReference type="CDD" id="cd12148">
    <property type="entry name" value="fungal_TF_MHR"/>
    <property type="match status" value="1"/>
</dbReference>
<feature type="region of interest" description="Disordered" evidence="6">
    <location>
        <begin position="1"/>
        <end position="24"/>
    </location>
</feature>
<dbReference type="PANTHER" id="PTHR47338:SF4">
    <property type="entry name" value="ZN(II)2CYS6 TRANSCRIPTION FACTOR (EUROFUNG)"/>
    <property type="match status" value="1"/>
</dbReference>
<dbReference type="Pfam" id="PF00172">
    <property type="entry name" value="Zn_clus"/>
    <property type="match status" value="1"/>
</dbReference>
<evidence type="ECO:0000256" key="5">
    <source>
        <dbReference type="ARBA" id="ARBA00023242"/>
    </source>
</evidence>
<organism evidence="8 9">
    <name type="scientific">Thermothielavioides terrestris (strain ATCC 38088 / NRRL 8126)</name>
    <name type="common">Thielavia terrestris</name>
    <dbReference type="NCBI Taxonomy" id="578455"/>
    <lineage>
        <taxon>Eukaryota</taxon>
        <taxon>Fungi</taxon>
        <taxon>Dikarya</taxon>
        <taxon>Ascomycota</taxon>
        <taxon>Pezizomycotina</taxon>
        <taxon>Sordariomycetes</taxon>
        <taxon>Sordariomycetidae</taxon>
        <taxon>Sordariales</taxon>
        <taxon>Chaetomiaceae</taxon>
        <taxon>Thermothielavioides</taxon>
        <taxon>Thermothielavioides terrestris</taxon>
    </lineage>
</organism>
<dbReference type="GeneID" id="11523888"/>
<dbReference type="AlphaFoldDB" id="G2QT28"/>
<dbReference type="GO" id="GO:0008270">
    <property type="term" value="F:zinc ion binding"/>
    <property type="evidence" value="ECO:0007669"/>
    <property type="project" value="InterPro"/>
</dbReference>
<feature type="compositionally biased region" description="Low complexity" evidence="6">
    <location>
        <begin position="847"/>
        <end position="862"/>
    </location>
</feature>
<reference evidence="8 9" key="1">
    <citation type="journal article" date="2011" name="Nat. Biotechnol.">
        <title>Comparative genomic analysis of the thermophilic biomass-degrading fungi Myceliophthora thermophila and Thielavia terrestris.</title>
        <authorList>
            <person name="Berka R.M."/>
            <person name="Grigoriev I.V."/>
            <person name="Otillar R."/>
            <person name="Salamov A."/>
            <person name="Grimwood J."/>
            <person name="Reid I."/>
            <person name="Ishmael N."/>
            <person name="John T."/>
            <person name="Darmond C."/>
            <person name="Moisan M.-C."/>
            <person name="Henrissat B."/>
            <person name="Coutinho P.M."/>
            <person name="Lombard V."/>
            <person name="Natvig D.O."/>
            <person name="Lindquist E."/>
            <person name="Schmutz J."/>
            <person name="Lucas S."/>
            <person name="Harris P."/>
            <person name="Powlowski J."/>
            <person name="Bellemare A."/>
            <person name="Taylor D."/>
            <person name="Butler G."/>
            <person name="de Vries R.P."/>
            <person name="Allijn I.E."/>
            <person name="van den Brink J."/>
            <person name="Ushinsky S."/>
            <person name="Storms R."/>
            <person name="Powell A.J."/>
            <person name="Paulsen I.T."/>
            <person name="Elbourne L.D.H."/>
            <person name="Baker S.E."/>
            <person name="Magnuson J."/>
            <person name="LaBoissiere S."/>
            <person name="Clutterbuck A.J."/>
            <person name="Martinez D."/>
            <person name="Wogulis M."/>
            <person name="de Leon A.L."/>
            <person name="Rey M.W."/>
            <person name="Tsang A."/>
        </authorList>
    </citation>
    <scope>NUCLEOTIDE SEQUENCE [LARGE SCALE GENOMIC DNA]</scope>
    <source>
        <strain evidence="9">ATCC 38088 / NRRL 8126</strain>
    </source>
</reference>
<dbReference type="SMART" id="SM00906">
    <property type="entry name" value="Fungal_trans"/>
    <property type="match status" value="1"/>
</dbReference>
<dbReference type="SUPFAM" id="SSF57701">
    <property type="entry name" value="Zn2/Cys6 DNA-binding domain"/>
    <property type="match status" value="1"/>
</dbReference>
<evidence type="ECO:0000256" key="2">
    <source>
        <dbReference type="ARBA" id="ARBA00022723"/>
    </source>
</evidence>
<dbReference type="GO" id="GO:0006351">
    <property type="term" value="P:DNA-templated transcription"/>
    <property type="evidence" value="ECO:0007669"/>
    <property type="project" value="InterPro"/>
</dbReference>
<dbReference type="GO" id="GO:0005634">
    <property type="term" value="C:nucleus"/>
    <property type="evidence" value="ECO:0007669"/>
    <property type="project" value="UniProtKB-SubCell"/>
</dbReference>
<keyword evidence="3" id="KW-0805">Transcription regulation</keyword>
<gene>
    <name evidence="8" type="ORF">THITE_2108982</name>
</gene>
<dbReference type="InterPro" id="IPR050815">
    <property type="entry name" value="TF_fung"/>
</dbReference>
<feature type="compositionally biased region" description="Low complexity" evidence="6">
    <location>
        <begin position="111"/>
        <end position="135"/>
    </location>
</feature>
<dbReference type="Gene3D" id="4.10.240.10">
    <property type="entry name" value="Zn(2)-C6 fungal-type DNA-binding domain"/>
    <property type="match status" value="1"/>
</dbReference>
<keyword evidence="4" id="KW-0804">Transcription</keyword>
<dbReference type="STRING" id="578455.G2QT28"/>
<dbReference type="InterPro" id="IPR036864">
    <property type="entry name" value="Zn2-C6_fun-type_DNA-bd_sf"/>
</dbReference>
<keyword evidence="5" id="KW-0539">Nucleus</keyword>
<dbReference type="GO" id="GO:0000981">
    <property type="term" value="F:DNA-binding transcription factor activity, RNA polymerase II-specific"/>
    <property type="evidence" value="ECO:0007669"/>
    <property type="project" value="InterPro"/>
</dbReference>
<name>G2QT28_THETT</name>
<evidence type="ECO:0000256" key="3">
    <source>
        <dbReference type="ARBA" id="ARBA00023015"/>
    </source>
</evidence>
<proteinExistence type="predicted"/>